<proteinExistence type="predicted"/>
<organism evidence="1 2">
    <name type="scientific">Piedraia hortae CBS 480.64</name>
    <dbReference type="NCBI Taxonomy" id="1314780"/>
    <lineage>
        <taxon>Eukaryota</taxon>
        <taxon>Fungi</taxon>
        <taxon>Dikarya</taxon>
        <taxon>Ascomycota</taxon>
        <taxon>Pezizomycotina</taxon>
        <taxon>Dothideomycetes</taxon>
        <taxon>Dothideomycetidae</taxon>
        <taxon>Capnodiales</taxon>
        <taxon>Piedraiaceae</taxon>
        <taxon>Piedraia</taxon>
    </lineage>
</organism>
<evidence type="ECO:0000313" key="1">
    <source>
        <dbReference type="EMBL" id="KAF2857839.1"/>
    </source>
</evidence>
<name>A0A6A7BSX8_9PEZI</name>
<keyword evidence="2" id="KW-1185">Reference proteome</keyword>
<dbReference type="EMBL" id="MU006026">
    <property type="protein sequence ID" value="KAF2857839.1"/>
    <property type="molecule type" value="Genomic_DNA"/>
</dbReference>
<reference evidence="1" key="1">
    <citation type="journal article" date="2020" name="Stud. Mycol.">
        <title>101 Dothideomycetes genomes: a test case for predicting lifestyles and emergence of pathogens.</title>
        <authorList>
            <person name="Haridas S."/>
            <person name="Albert R."/>
            <person name="Binder M."/>
            <person name="Bloem J."/>
            <person name="Labutti K."/>
            <person name="Salamov A."/>
            <person name="Andreopoulos B."/>
            <person name="Baker S."/>
            <person name="Barry K."/>
            <person name="Bills G."/>
            <person name="Bluhm B."/>
            <person name="Cannon C."/>
            <person name="Castanera R."/>
            <person name="Culley D."/>
            <person name="Daum C."/>
            <person name="Ezra D."/>
            <person name="Gonzalez J."/>
            <person name="Henrissat B."/>
            <person name="Kuo A."/>
            <person name="Liang C."/>
            <person name="Lipzen A."/>
            <person name="Lutzoni F."/>
            <person name="Magnuson J."/>
            <person name="Mondo S."/>
            <person name="Nolan M."/>
            <person name="Ohm R."/>
            <person name="Pangilinan J."/>
            <person name="Park H.-J."/>
            <person name="Ramirez L."/>
            <person name="Alfaro M."/>
            <person name="Sun H."/>
            <person name="Tritt A."/>
            <person name="Yoshinaga Y."/>
            <person name="Zwiers L.-H."/>
            <person name="Turgeon B."/>
            <person name="Goodwin S."/>
            <person name="Spatafora J."/>
            <person name="Crous P."/>
            <person name="Grigoriev I."/>
        </authorList>
    </citation>
    <scope>NUCLEOTIDE SEQUENCE</scope>
    <source>
        <strain evidence="1">CBS 480.64</strain>
    </source>
</reference>
<sequence>MLRCLKLSGNYELAKADGAYATLFSNMNRSQALEFNSDVVTGEEDYLNENPSTTNVLTMLGRHCPGLKSCRLRGPFELLEPQAEPGVIFSNLRISG</sequence>
<dbReference type="Proteomes" id="UP000799421">
    <property type="component" value="Unassembled WGS sequence"/>
</dbReference>
<evidence type="ECO:0000313" key="2">
    <source>
        <dbReference type="Proteomes" id="UP000799421"/>
    </source>
</evidence>
<gene>
    <name evidence="1" type="ORF">K470DRAFT_296823</name>
</gene>
<accession>A0A6A7BSX8</accession>
<protein>
    <submittedName>
        <fullName evidence="1">Uncharacterized protein</fullName>
    </submittedName>
</protein>
<dbReference type="AlphaFoldDB" id="A0A6A7BSX8"/>